<dbReference type="Proteomes" id="UP000317484">
    <property type="component" value="Unassembled WGS sequence"/>
</dbReference>
<dbReference type="CDD" id="cd02440">
    <property type="entry name" value="AdoMet_MTases"/>
    <property type="match status" value="1"/>
</dbReference>
<accession>A0A521F663</accession>
<organism evidence="2 3">
    <name type="scientific">Geodermatophilus aquaeductus</name>
    <dbReference type="NCBI Taxonomy" id="1564161"/>
    <lineage>
        <taxon>Bacteria</taxon>
        <taxon>Bacillati</taxon>
        <taxon>Actinomycetota</taxon>
        <taxon>Actinomycetes</taxon>
        <taxon>Geodermatophilales</taxon>
        <taxon>Geodermatophilaceae</taxon>
        <taxon>Geodermatophilus</taxon>
    </lineage>
</organism>
<protein>
    <submittedName>
        <fullName evidence="2">Methyltransferase domain-containing protein</fullName>
    </submittedName>
</protein>
<dbReference type="AlphaFoldDB" id="A0A521F663"/>
<sequence length="231" mass="24691">MPGAAELRAHTYDLLRLLPGQSVADVGCGTGRAVAELADRGARPIGVDIDAQMLAVARRRWPSRDFATGGAEQLPIPAGSVAGYRADKVLHLVDDPIRALAEAQRVLASRGRIVLTGQDWDGIMIDSVDPGLTRTIVHARADTIAHPRAARQSHVWLLDAGFRDVTTDVLTAVLTDTRMLPLVTGLADAACDAGAVTRDRADVWTAEHTRRAQTGRLFVAVPIFVTAATRP</sequence>
<keyword evidence="3" id="KW-1185">Reference proteome</keyword>
<reference evidence="2 3" key="1">
    <citation type="submission" date="2017-05" db="EMBL/GenBank/DDBJ databases">
        <authorList>
            <person name="Varghese N."/>
            <person name="Submissions S."/>
        </authorList>
    </citation>
    <scope>NUCLEOTIDE SEQUENCE [LARGE SCALE GENOMIC DNA]</scope>
    <source>
        <strain evidence="2 3">DSM 46834</strain>
    </source>
</reference>
<dbReference type="EMBL" id="FXTJ01000007">
    <property type="protein sequence ID" value="SMO91121.1"/>
    <property type="molecule type" value="Genomic_DNA"/>
</dbReference>
<dbReference type="Gene3D" id="3.40.50.150">
    <property type="entry name" value="Vaccinia Virus protein VP39"/>
    <property type="match status" value="1"/>
</dbReference>
<evidence type="ECO:0000313" key="2">
    <source>
        <dbReference type="EMBL" id="SMO91121.1"/>
    </source>
</evidence>
<gene>
    <name evidence="2" type="ORF">SAMN06273567_10713</name>
</gene>
<name>A0A521F663_9ACTN</name>
<dbReference type="InterPro" id="IPR013216">
    <property type="entry name" value="Methyltransf_11"/>
</dbReference>
<feature type="domain" description="Methyltransferase type 11" evidence="1">
    <location>
        <begin position="25"/>
        <end position="115"/>
    </location>
</feature>
<proteinExistence type="predicted"/>
<dbReference type="InterPro" id="IPR029063">
    <property type="entry name" value="SAM-dependent_MTases_sf"/>
</dbReference>
<evidence type="ECO:0000259" key="1">
    <source>
        <dbReference type="Pfam" id="PF08241"/>
    </source>
</evidence>
<dbReference type="PANTHER" id="PTHR42912">
    <property type="entry name" value="METHYLTRANSFERASE"/>
    <property type="match status" value="1"/>
</dbReference>
<keyword evidence="2" id="KW-0489">Methyltransferase</keyword>
<dbReference type="GO" id="GO:0008757">
    <property type="term" value="F:S-adenosylmethionine-dependent methyltransferase activity"/>
    <property type="evidence" value="ECO:0007669"/>
    <property type="project" value="InterPro"/>
</dbReference>
<dbReference type="InterPro" id="IPR050508">
    <property type="entry name" value="Methyltransf_Superfamily"/>
</dbReference>
<evidence type="ECO:0000313" key="3">
    <source>
        <dbReference type="Proteomes" id="UP000317484"/>
    </source>
</evidence>
<dbReference type="SUPFAM" id="SSF53335">
    <property type="entry name" value="S-adenosyl-L-methionine-dependent methyltransferases"/>
    <property type="match status" value="1"/>
</dbReference>
<keyword evidence="2" id="KW-0808">Transferase</keyword>
<dbReference type="GO" id="GO:0032259">
    <property type="term" value="P:methylation"/>
    <property type="evidence" value="ECO:0007669"/>
    <property type="project" value="UniProtKB-KW"/>
</dbReference>
<dbReference type="Pfam" id="PF08241">
    <property type="entry name" value="Methyltransf_11"/>
    <property type="match status" value="1"/>
</dbReference>